<dbReference type="OrthoDB" id="6663at2157"/>
<gene>
    <name evidence="2" type="ORF">ANME2D_00738</name>
</gene>
<protein>
    <submittedName>
        <fullName evidence="2">Secondary thiamine-phosphate synthase enzyme</fullName>
    </submittedName>
</protein>
<organism evidence="2 3">
    <name type="scientific">Candidatus Methanoperedens nitratireducens</name>
    <dbReference type="NCBI Taxonomy" id="1392998"/>
    <lineage>
        <taxon>Archaea</taxon>
        <taxon>Methanobacteriati</taxon>
        <taxon>Methanobacteriota</taxon>
        <taxon>Stenosarchaea group</taxon>
        <taxon>Methanomicrobia</taxon>
        <taxon>Methanosarcinales</taxon>
        <taxon>ANME-2 cluster</taxon>
        <taxon>Candidatus Methanoperedentaceae</taxon>
        <taxon>Candidatus Methanoperedens</taxon>
    </lineage>
</organism>
<dbReference type="SUPFAM" id="SSF111038">
    <property type="entry name" value="YjbQ-like"/>
    <property type="match status" value="1"/>
</dbReference>
<dbReference type="PANTHER" id="PTHR30615:SF8">
    <property type="entry name" value="UPF0047 PROTEIN C4A8.02C"/>
    <property type="match status" value="1"/>
</dbReference>
<dbReference type="InterPro" id="IPR001602">
    <property type="entry name" value="UPF0047_YjbQ-like"/>
</dbReference>
<sequence length="140" mass="15691">MPVETKEISVTGKEDCGIVDITEKVSDAVKNSKIKNGTVTIFCIGSTGAITTMEFESNLSKDISETLDTLIPLDRNYHHHRTWGDYNGGSHLRSTFIGPSLTVPFVEKRLTLGTWQQIVYINFDRIEKTRKIVLQMVGES</sequence>
<dbReference type="PANTHER" id="PTHR30615">
    <property type="entry name" value="UNCHARACTERIZED PROTEIN YJBQ-RELATED"/>
    <property type="match status" value="1"/>
</dbReference>
<dbReference type="PATRIC" id="fig|1392998.3.peg.350"/>
<dbReference type="Gene3D" id="2.60.120.460">
    <property type="entry name" value="YjbQ-like"/>
    <property type="match status" value="1"/>
</dbReference>
<reference evidence="2 3" key="1">
    <citation type="journal article" date="2013" name="Nature">
        <title>Anaerobic oxidation of methane coupled to nitrate reduction in a novel archaeal lineage.</title>
        <authorList>
            <person name="Haroon M.F."/>
            <person name="Hu S."/>
            <person name="Shi Y."/>
            <person name="Imelfort M."/>
            <person name="Keller J."/>
            <person name="Hugenholtz P."/>
            <person name="Yuan Z."/>
            <person name="Tyson G.W."/>
        </authorList>
    </citation>
    <scope>NUCLEOTIDE SEQUENCE [LARGE SCALE GENOMIC DNA]</scope>
    <source>
        <strain evidence="2 3">ANME-2d</strain>
    </source>
</reference>
<proteinExistence type="inferred from homology"/>
<keyword evidence="3" id="KW-1185">Reference proteome</keyword>
<dbReference type="AlphaFoldDB" id="A0A062V3J4"/>
<comment type="similarity">
    <text evidence="1">Belongs to the UPF0047 family.</text>
</comment>
<evidence type="ECO:0000313" key="2">
    <source>
        <dbReference type="EMBL" id="KCZ73666.1"/>
    </source>
</evidence>
<accession>A0A062V3J4</accession>
<dbReference type="Pfam" id="PF01894">
    <property type="entry name" value="YjbQ"/>
    <property type="match status" value="1"/>
</dbReference>
<dbReference type="RefSeq" id="WP_048089146.1">
    <property type="nucleotide sequence ID" value="NZ_JMIY01000001.1"/>
</dbReference>
<dbReference type="NCBIfam" id="TIGR00149">
    <property type="entry name" value="TIGR00149_YjbQ"/>
    <property type="match status" value="1"/>
</dbReference>
<evidence type="ECO:0000313" key="3">
    <source>
        <dbReference type="Proteomes" id="UP000027153"/>
    </source>
</evidence>
<dbReference type="Proteomes" id="UP000027153">
    <property type="component" value="Unassembled WGS sequence"/>
</dbReference>
<dbReference type="PIRSF" id="PIRSF004681">
    <property type="entry name" value="UCP004681"/>
    <property type="match status" value="1"/>
</dbReference>
<name>A0A062V3J4_9EURY</name>
<dbReference type="InterPro" id="IPR035917">
    <property type="entry name" value="YjbQ-like_sf"/>
</dbReference>
<dbReference type="EMBL" id="JMIY01000001">
    <property type="protein sequence ID" value="KCZ73666.1"/>
    <property type="molecule type" value="Genomic_DNA"/>
</dbReference>
<evidence type="ECO:0000256" key="1">
    <source>
        <dbReference type="ARBA" id="ARBA00005534"/>
    </source>
</evidence>
<comment type="caution">
    <text evidence="2">The sequence shown here is derived from an EMBL/GenBank/DDBJ whole genome shotgun (WGS) entry which is preliminary data.</text>
</comment>